<proteinExistence type="predicted"/>
<comment type="caution">
    <text evidence="1">The sequence shown here is derived from an EMBL/GenBank/DDBJ whole genome shotgun (WGS) entry which is preliminary data.</text>
</comment>
<accession>A0ACC2G3X9</accession>
<protein>
    <submittedName>
        <fullName evidence="1">Uncharacterized protein</fullName>
    </submittedName>
</protein>
<sequence length="106" mass="11761">MADLTALKSNPSHLKELDLSNNDLKDKGVKQLSALVKDPQCKLENLSSEVKPVTPERTGSELQPPRRLWSQTALCWTGGSTLETGETQSGSLWRELVEIRTEKICV</sequence>
<dbReference type="EMBL" id="CM055745">
    <property type="protein sequence ID" value="KAJ7998252.1"/>
    <property type="molecule type" value="Genomic_DNA"/>
</dbReference>
<reference evidence="1" key="1">
    <citation type="submission" date="2021-05" db="EMBL/GenBank/DDBJ databases">
        <authorList>
            <person name="Pan Q."/>
            <person name="Jouanno E."/>
            <person name="Zahm M."/>
            <person name="Klopp C."/>
            <person name="Cabau C."/>
            <person name="Louis A."/>
            <person name="Berthelot C."/>
            <person name="Parey E."/>
            <person name="Roest Crollius H."/>
            <person name="Montfort J."/>
            <person name="Robinson-Rechavi M."/>
            <person name="Bouchez O."/>
            <person name="Lampietro C."/>
            <person name="Lopez Roques C."/>
            <person name="Donnadieu C."/>
            <person name="Postlethwait J."/>
            <person name="Bobe J."/>
            <person name="Dillon D."/>
            <person name="Chandos A."/>
            <person name="von Hippel F."/>
            <person name="Guiguen Y."/>
        </authorList>
    </citation>
    <scope>NUCLEOTIDE SEQUENCE</scope>
    <source>
        <strain evidence="1">YG-Jan2019</strain>
    </source>
</reference>
<gene>
    <name evidence="1" type="ORF">DPEC_G00220700</name>
</gene>
<name>A0ACC2G3X9_DALPE</name>
<dbReference type="Proteomes" id="UP001157502">
    <property type="component" value="Chromosome 18"/>
</dbReference>
<evidence type="ECO:0000313" key="1">
    <source>
        <dbReference type="EMBL" id="KAJ7998252.1"/>
    </source>
</evidence>
<organism evidence="1 2">
    <name type="scientific">Dallia pectoralis</name>
    <name type="common">Alaska blackfish</name>
    <dbReference type="NCBI Taxonomy" id="75939"/>
    <lineage>
        <taxon>Eukaryota</taxon>
        <taxon>Metazoa</taxon>
        <taxon>Chordata</taxon>
        <taxon>Craniata</taxon>
        <taxon>Vertebrata</taxon>
        <taxon>Euteleostomi</taxon>
        <taxon>Actinopterygii</taxon>
        <taxon>Neopterygii</taxon>
        <taxon>Teleostei</taxon>
        <taxon>Protacanthopterygii</taxon>
        <taxon>Esociformes</taxon>
        <taxon>Umbridae</taxon>
        <taxon>Dallia</taxon>
    </lineage>
</organism>
<keyword evidence="2" id="KW-1185">Reference proteome</keyword>
<evidence type="ECO:0000313" key="2">
    <source>
        <dbReference type="Proteomes" id="UP001157502"/>
    </source>
</evidence>